<evidence type="ECO:0000256" key="7">
    <source>
        <dbReference type="ARBA" id="ARBA00023235"/>
    </source>
</evidence>
<dbReference type="InterPro" id="IPR001179">
    <property type="entry name" value="PPIase_FKBP_dom"/>
</dbReference>
<dbReference type="Pfam" id="PF00254">
    <property type="entry name" value="FKBP_C"/>
    <property type="match status" value="1"/>
</dbReference>
<keyword evidence="7 9" id="KW-0413">Isomerase</keyword>
<dbReference type="PROSITE" id="PS50059">
    <property type="entry name" value="FKBP_PPIASE"/>
    <property type="match status" value="1"/>
</dbReference>
<evidence type="ECO:0000256" key="8">
    <source>
        <dbReference type="ARBA" id="ARBA00037071"/>
    </source>
</evidence>
<dbReference type="InterPro" id="IPR046357">
    <property type="entry name" value="PPIase_dom_sf"/>
</dbReference>
<comment type="similarity">
    <text evidence="3 10">Belongs to the FKBP-type PPIase family.</text>
</comment>
<sequence length="168" mass="17917">MAEIIQTGDTISVNYTGRFEDGQVFDSSEGRAPLKFTVGSGQLIKGFDDAVVGLKQGDKTTVTIEAKDGYGEYRDDLVIAVPKANVPENLEIEIGKRFHLRDQSGRPVPAVVVEITEEAVKLDANHAMAGKTLIFDIEVVETGLQAEAPQAASHCGDGSNGCRGCGQH</sequence>
<dbReference type="OrthoDB" id="9808891at2"/>
<accession>A0A1L3GHV7</accession>
<comment type="function">
    <text evidence="8">Also involved in hydrogenase metallocenter assembly, probably by participating in the nickel insertion step. This function in hydrogenase biosynthesis requires chaperone activity and the presence of the metal-binding domain, but not PPIase activity.</text>
</comment>
<keyword evidence="5 9" id="KW-0697">Rotamase</keyword>
<evidence type="ECO:0000256" key="1">
    <source>
        <dbReference type="ARBA" id="ARBA00000971"/>
    </source>
</evidence>
<keyword evidence="6" id="KW-0143">Chaperone</keyword>
<proteinExistence type="inferred from homology"/>
<dbReference type="RefSeq" id="WP_072287310.1">
    <property type="nucleotide sequence ID" value="NZ_CP015455.1"/>
</dbReference>
<comment type="catalytic activity">
    <reaction evidence="1 9 10">
        <text>[protein]-peptidylproline (omega=180) = [protein]-peptidylproline (omega=0)</text>
        <dbReference type="Rhea" id="RHEA:16237"/>
        <dbReference type="Rhea" id="RHEA-COMP:10747"/>
        <dbReference type="Rhea" id="RHEA-COMP:10748"/>
        <dbReference type="ChEBI" id="CHEBI:83833"/>
        <dbReference type="ChEBI" id="CHEBI:83834"/>
        <dbReference type="EC" id="5.2.1.8"/>
    </reaction>
</comment>
<evidence type="ECO:0000313" key="12">
    <source>
        <dbReference type="EMBL" id="APG25469.1"/>
    </source>
</evidence>
<dbReference type="AlphaFoldDB" id="A0A1L3GHV7"/>
<comment type="subcellular location">
    <subcellularLocation>
        <location evidence="2">Cytoplasm</location>
    </subcellularLocation>
</comment>
<evidence type="ECO:0000256" key="3">
    <source>
        <dbReference type="ARBA" id="ARBA00006577"/>
    </source>
</evidence>
<reference evidence="12 13" key="1">
    <citation type="journal article" date="2017" name="Genome Announc.">
        <title>Complete Genome Sequences of Two Acetylene-Fermenting Pelobacter acetylenicus Strains.</title>
        <authorList>
            <person name="Sutton J.M."/>
            <person name="Baesman S.M."/>
            <person name="Fierst J.L."/>
            <person name="Poret-Peterson A.T."/>
            <person name="Oremland R.S."/>
            <person name="Dunlap D.S."/>
            <person name="Akob D.M."/>
        </authorList>
    </citation>
    <scope>NUCLEOTIDE SEQUENCE [LARGE SCALE GENOMIC DNA]</scope>
    <source>
        <strain evidence="12 13">DSM 3247</strain>
    </source>
</reference>
<feature type="domain" description="PPIase FKBP-type" evidence="11">
    <location>
        <begin position="8"/>
        <end position="92"/>
    </location>
</feature>
<keyword evidence="4" id="KW-0963">Cytoplasm</keyword>
<evidence type="ECO:0000256" key="9">
    <source>
        <dbReference type="PROSITE-ProRule" id="PRU00277"/>
    </source>
</evidence>
<dbReference type="KEGG" id="pace:A6070_04910"/>
<dbReference type="STRING" id="29542.A6070_04910"/>
<dbReference type="SUPFAM" id="SSF54534">
    <property type="entry name" value="FKBP-like"/>
    <property type="match status" value="1"/>
</dbReference>
<dbReference type="GO" id="GO:0005737">
    <property type="term" value="C:cytoplasm"/>
    <property type="evidence" value="ECO:0007669"/>
    <property type="project" value="UniProtKB-SubCell"/>
</dbReference>
<dbReference type="PANTHER" id="PTHR47861">
    <property type="entry name" value="FKBP-TYPE PEPTIDYL-PROLYL CIS-TRANS ISOMERASE SLYD"/>
    <property type="match status" value="1"/>
</dbReference>
<dbReference type="Proteomes" id="UP000182264">
    <property type="component" value="Chromosome"/>
</dbReference>
<evidence type="ECO:0000256" key="6">
    <source>
        <dbReference type="ARBA" id="ARBA00023186"/>
    </source>
</evidence>
<evidence type="ECO:0000256" key="10">
    <source>
        <dbReference type="RuleBase" id="RU003915"/>
    </source>
</evidence>
<protein>
    <recommendedName>
        <fullName evidence="10">Peptidyl-prolyl cis-trans isomerase</fullName>
        <ecNumber evidence="10">5.2.1.8</ecNumber>
    </recommendedName>
</protein>
<dbReference type="EC" id="5.2.1.8" evidence="10"/>
<evidence type="ECO:0000256" key="5">
    <source>
        <dbReference type="ARBA" id="ARBA00023110"/>
    </source>
</evidence>
<organism evidence="12 13">
    <name type="scientific">Syntrophotalea acetylenica</name>
    <name type="common">Pelobacter acetylenicus</name>
    <dbReference type="NCBI Taxonomy" id="29542"/>
    <lineage>
        <taxon>Bacteria</taxon>
        <taxon>Pseudomonadati</taxon>
        <taxon>Thermodesulfobacteriota</taxon>
        <taxon>Desulfuromonadia</taxon>
        <taxon>Desulfuromonadales</taxon>
        <taxon>Syntrophotaleaceae</taxon>
        <taxon>Syntrophotalea</taxon>
    </lineage>
</organism>
<evidence type="ECO:0000259" key="11">
    <source>
        <dbReference type="PROSITE" id="PS50059"/>
    </source>
</evidence>
<name>A0A1L3GHV7_SYNAC</name>
<evidence type="ECO:0000256" key="4">
    <source>
        <dbReference type="ARBA" id="ARBA00022490"/>
    </source>
</evidence>
<dbReference type="EMBL" id="CP015518">
    <property type="protein sequence ID" value="APG25469.1"/>
    <property type="molecule type" value="Genomic_DNA"/>
</dbReference>
<dbReference type="Gene3D" id="3.10.50.40">
    <property type="match status" value="1"/>
</dbReference>
<keyword evidence="13" id="KW-1185">Reference proteome</keyword>
<dbReference type="GO" id="GO:0042026">
    <property type="term" value="P:protein refolding"/>
    <property type="evidence" value="ECO:0007669"/>
    <property type="project" value="UniProtKB-ARBA"/>
</dbReference>
<gene>
    <name evidence="12" type="ORF">A7E75_10900</name>
</gene>
<dbReference type="GO" id="GO:0003755">
    <property type="term" value="F:peptidyl-prolyl cis-trans isomerase activity"/>
    <property type="evidence" value="ECO:0007669"/>
    <property type="project" value="UniProtKB-UniRule"/>
</dbReference>
<dbReference type="PANTHER" id="PTHR47861:SF3">
    <property type="entry name" value="FKBP-TYPE PEPTIDYL-PROLYL CIS-TRANS ISOMERASE SLYD"/>
    <property type="match status" value="1"/>
</dbReference>
<evidence type="ECO:0000256" key="2">
    <source>
        <dbReference type="ARBA" id="ARBA00004496"/>
    </source>
</evidence>
<evidence type="ECO:0000313" key="13">
    <source>
        <dbReference type="Proteomes" id="UP000182264"/>
    </source>
</evidence>